<dbReference type="Proteomes" id="UP001056120">
    <property type="component" value="Linkage Group LG18"/>
</dbReference>
<dbReference type="EMBL" id="CM042035">
    <property type="protein sequence ID" value="KAI3756488.1"/>
    <property type="molecule type" value="Genomic_DNA"/>
</dbReference>
<comment type="caution">
    <text evidence="1">The sequence shown here is derived from an EMBL/GenBank/DDBJ whole genome shotgun (WGS) entry which is preliminary data.</text>
</comment>
<keyword evidence="2" id="KW-1185">Reference proteome</keyword>
<accession>A0ACB9EBU5</accession>
<organism evidence="1 2">
    <name type="scientific">Smallanthus sonchifolius</name>
    <dbReference type="NCBI Taxonomy" id="185202"/>
    <lineage>
        <taxon>Eukaryota</taxon>
        <taxon>Viridiplantae</taxon>
        <taxon>Streptophyta</taxon>
        <taxon>Embryophyta</taxon>
        <taxon>Tracheophyta</taxon>
        <taxon>Spermatophyta</taxon>
        <taxon>Magnoliopsida</taxon>
        <taxon>eudicotyledons</taxon>
        <taxon>Gunneridae</taxon>
        <taxon>Pentapetalae</taxon>
        <taxon>asterids</taxon>
        <taxon>campanulids</taxon>
        <taxon>Asterales</taxon>
        <taxon>Asteraceae</taxon>
        <taxon>Asteroideae</taxon>
        <taxon>Heliantheae alliance</taxon>
        <taxon>Millerieae</taxon>
        <taxon>Smallanthus</taxon>
    </lineage>
</organism>
<evidence type="ECO:0000313" key="1">
    <source>
        <dbReference type="EMBL" id="KAI3756488.1"/>
    </source>
</evidence>
<reference evidence="1 2" key="2">
    <citation type="journal article" date="2022" name="Mol. Ecol. Resour.">
        <title>The genomes of chicory, endive, great burdock and yacon provide insights into Asteraceae paleo-polyploidization history and plant inulin production.</title>
        <authorList>
            <person name="Fan W."/>
            <person name="Wang S."/>
            <person name="Wang H."/>
            <person name="Wang A."/>
            <person name="Jiang F."/>
            <person name="Liu H."/>
            <person name="Zhao H."/>
            <person name="Xu D."/>
            <person name="Zhang Y."/>
        </authorList>
    </citation>
    <scope>NUCLEOTIDE SEQUENCE [LARGE SCALE GENOMIC DNA]</scope>
    <source>
        <strain evidence="2">cv. Yunnan</strain>
        <tissue evidence="1">Leaves</tissue>
    </source>
</reference>
<proteinExistence type="predicted"/>
<gene>
    <name evidence="1" type="ORF">L1987_56309</name>
</gene>
<protein>
    <submittedName>
        <fullName evidence="1">Uncharacterized protein</fullName>
    </submittedName>
</protein>
<name>A0ACB9EBU5_9ASTR</name>
<evidence type="ECO:0000313" key="2">
    <source>
        <dbReference type="Proteomes" id="UP001056120"/>
    </source>
</evidence>
<reference evidence="2" key="1">
    <citation type="journal article" date="2022" name="Mol. Ecol. Resour.">
        <title>The genomes of chicory, endive, great burdock and yacon provide insights into Asteraceae palaeo-polyploidization history and plant inulin production.</title>
        <authorList>
            <person name="Fan W."/>
            <person name="Wang S."/>
            <person name="Wang H."/>
            <person name="Wang A."/>
            <person name="Jiang F."/>
            <person name="Liu H."/>
            <person name="Zhao H."/>
            <person name="Xu D."/>
            <person name="Zhang Y."/>
        </authorList>
    </citation>
    <scope>NUCLEOTIDE SEQUENCE [LARGE SCALE GENOMIC DNA]</scope>
    <source>
        <strain evidence="2">cv. Yunnan</strain>
    </source>
</reference>
<sequence length="79" mass="9141">MLQRCFQVEWKSGNSKIGLRVEKVKNAKTCGSWLGRSWRSLCWWPTAYATSVPRQEASVAKPARQVKPRCSRKWFQVGL</sequence>